<gene>
    <name evidence="2" type="ORF">MCOS_LOCUS4694</name>
</gene>
<dbReference type="AlphaFoldDB" id="A0A3P6GH44"/>
<feature type="compositionally biased region" description="Low complexity" evidence="1">
    <location>
        <begin position="46"/>
        <end position="58"/>
    </location>
</feature>
<evidence type="ECO:0000256" key="1">
    <source>
        <dbReference type="SAM" id="MobiDB-lite"/>
    </source>
</evidence>
<protein>
    <submittedName>
        <fullName evidence="2">Uncharacterized protein</fullName>
    </submittedName>
</protein>
<evidence type="ECO:0000313" key="3">
    <source>
        <dbReference type="Proteomes" id="UP000267029"/>
    </source>
</evidence>
<accession>A0A3P6GH44</accession>
<feature type="compositionally biased region" description="Polar residues" evidence="1">
    <location>
        <begin position="191"/>
        <end position="204"/>
    </location>
</feature>
<feature type="compositionally biased region" description="Basic and acidic residues" evidence="1">
    <location>
        <begin position="179"/>
        <end position="189"/>
    </location>
</feature>
<dbReference type="Proteomes" id="UP000267029">
    <property type="component" value="Unassembled WGS sequence"/>
</dbReference>
<feature type="region of interest" description="Disordered" evidence="1">
    <location>
        <begin position="39"/>
        <end position="74"/>
    </location>
</feature>
<feature type="region of interest" description="Disordered" evidence="1">
    <location>
        <begin position="173"/>
        <end position="214"/>
    </location>
</feature>
<keyword evidence="3" id="KW-1185">Reference proteome</keyword>
<sequence length="214" mass="23423">MRSHKHTTATPDSVFHSCECSIAEWKQSFITLVQTTLGKRDHDDSSIQSTSPTQTSPTGNTHPCAPTSSDQPMQNTQLAASAFYQPSHEVNGGVFAPVIDSSSSSQALCPQALGETHVLTHSSSAPPNRSSRGTNVDPNMRWQRRNAVRQFYYPNWETVSNISRQLEELISANDEQNEEVVKDVEKENNSDDSASGIPSVQQSIDAHPTPLSES</sequence>
<proteinExistence type="predicted"/>
<reference evidence="2 3" key="1">
    <citation type="submission" date="2018-10" db="EMBL/GenBank/DDBJ databases">
        <authorList>
            <consortium name="Pathogen Informatics"/>
        </authorList>
    </citation>
    <scope>NUCLEOTIDE SEQUENCE [LARGE SCALE GENOMIC DNA]</scope>
</reference>
<evidence type="ECO:0000313" key="2">
    <source>
        <dbReference type="EMBL" id="VDD78691.1"/>
    </source>
</evidence>
<name>A0A3P6GH44_MESCO</name>
<dbReference type="EMBL" id="UXSR01002094">
    <property type="protein sequence ID" value="VDD78691.1"/>
    <property type="molecule type" value="Genomic_DNA"/>
</dbReference>
<organism evidence="2 3">
    <name type="scientific">Mesocestoides corti</name>
    <name type="common">Flatworm</name>
    <dbReference type="NCBI Taxonomy" id="53468"/>
    <lineage>
        <taxon>Eukaryota</taxon>
        <taxon>Metazoa</taxon>
        <taxon>Spiralia</taxon>
        <taxon>Lophotrochozoa</taxon>
        <taxon>Platyhelminthes</taxon>
        <taxon>Cestoda</taxon>
        <taxon>Eucestoda</taxon>
        <taxon>Cyclophyllidea</taxon>
        <taxon>Mesocestoididae</taxon>
        <taxon>Mesocestoides</taxon>
    </lineage>
</organism>
<feature type="region of interest" description="Disordered" evidence="1">
    <location>
        <begin position="118"/>
        <end position="141"/>
    </location>
</feature>
<feature type="compositionally biased region" description="Polar residues" evidence="1">
    <location>
        <begin position="119"/>
        <end position="137"/>
    </location>
</feature>